<name>A0A812TKI4_9DINO</name>
<protein>
    <submittedName>
        <fullName evidence="2">Uncharacterized protein</fullName>
    </submittedName>
</protein>
<sequence>MHIDNQLHHAVHASVIPRSFACLKRAPRNMNNLHHCHLQQFLVLGLLGLLSPPKPPFRPANEHVALTLARQEDLWEDGGLEQQLPSCKDLCGRPPFASLESVSFSCLCKSQGSVTRATAPALRSEPSSPTMTPSNDSKGEETLRCGPPPPELLLQLPDAGVGLSWLSHAFHSFGPVRGSFRGKAPAQSGPLSCLCRLRPFTPQSSLRLGYCAPFN</sequence>
<reference evidence="2" key="1">
    <citation type="submission" date="2021-02" db="EMBL/GenBank/DDBJ databases">
        <authorList>
            <person name="Dougan E. K."/>
            <person name="Rhodes N."/>
            <person name="Thang M."/>
            <person name="Chan C."/>
        </authorList>
    </citation>
    <scope>NUCLEOTIDE SEQUENCE</scope>
</reference>
<comment type="caution">
    <text evidence="2">The sequence shown here is derived from an EMBL/GenBank/DDBJ whole genome shotgun (WGS) entry which is preliminary data.</text>
</comment>
<accession>A0A812TKI4</accession>
<gene>
    <name evidence="2" type="ORF">SNAT2548_LOCUS30277</name>
</gene>
<dbReference type="Proteomes" id="UP000604046">
    <property type="component" value="Unassembled WGS sequence"/>
</dbReference>
<organism evidence="2 3">
    <name type="scientific">Symbiodinium natans</name>
    <dbReference type="NCBI Taxonomy" id="878477"/>
    <lineage>
        <taxon>Eukaryota</taxon>
        <taxon>Sar</taxon>
        <taxon>Alveolata</taxon>
        <taxon>Dinophyceae</taxon>
        <taxon>Suessiales</taxon>
        <taxon>Symbiodiniaceae</taxon>
        <taxon>Symbiodinium</taxon>
    </lineage>
</organism>
<dbReference type="AlphaFoldDB" id="A0A812TKI4"/>
<evidence type="ECO:0000256" key="1">
    <source>
        <dbReference type="SAM" id="MobiDB-lite"/>
    </source>
</evidence>
<keyword evidence="3" id="KW-1185">Reference proteome</keyword>
<feature type="region of interest" description="Disordered" evidence="1">
    <location>
        <begin position="118"/>
        <end position="150"/>
    </location>
</feature>
<evidence type="ECO:0000313" key="2">
    <source>
        <dbReference type="EMBL" id="CAE7540010.1"/>
    </source>
</evidence>
<evidence type="ECO:0000313" key="3">
    <source>
        <dbReference type="Proteomes" id="UP000604046"/>
    </source>
</evidence>
<proteinExistence type="predicted"/>
<dbReference type="EMBL" id="CAJNDS010002600">
    <property type="protein sequence ID" value="CAE7540010.1"/>
    <property type="molecule type" value="Genomic_DNA"/>
</dbReference>
<feature type="compositionally biased region" description="Polar residues" evidence="1">
    <location>
        <begin position="125"/>
        <end position="136"/>
    </location>
</feature>